<feature type="transmembrane region" description="Helical" evidence="8">
    <location>
        <begin position="248"/>
        <end position="266"/>
    </location>
</feature>
<gene>
    <name evidence="10" type="ORF">GCM10010406_54510</name>
</gene>
<feature type="transmembrane region" description="Helical" evidence="8">
    <location>
        <begin position="66"/>
        <end position="85"/>
    </location>
</feature>
<name>A0ABP6A6Q6_9ACTN</name>
<dbReference type="PANTHER" id="PTHR23501:SF197">
    <property type="entry name" value="COMD"/>
    <property type="match status" value="1"/>
</dbReference>
<feature type="transmembrane region" description="Helical" evidence="8">
    <location>
        <begin position="183"/>
        <end position="203"/>
    </location>
</feature>
<feature type="transmembrane region" description="Helical" evidence="8">
    <location>
        <begin position="129"/>
        <end position="147"/>
    </location>
</feature>
<dbReference type="CDD" id="cd17502">
    <property type="entry name" value="MFS_Azr1_MDR_like"/>
    <property type="match status" value="1"/>
</dbReference>
<dbReference type="PRINTS" id="PR01036">
    <property type="entry name" value="TCRTETB"/>
</dbReference>
<reference evidence="11" key="1">
    <citation type="journal article" date="2019" name="Int. J. Syst. Evol. Microbiol.">
        <title>The Global Catalogue of Microorganisms (GCM) 10K type strain sequencing project: providing services to taxonomists for standard genome sequencing and annotation.</title>
        <authorList>
            <consortium name="The Broad Institute Genomics Platform"/>
            <consortium name="The Broad Institute Genome Sequencing Center for Infectious Disease"/>
            <person name="Wu L."/>
            <person name="Ma J."/>
        </authorList>
    </citation>
    <scope>NUCLEOTIDE SEQUENCE [LARGE SCALE GENOMIC DNA]</scope>
    <source>
        <strain evidence="11">JCM 6307</strain>
    </source>
</reference>
<feature type="transmembrane region" description="Helical" evidence="8">
    <location>
        <begin position="323"/>
        <end position="345"/>
    </location>
</feature>
<feature type="transmembrane region" description="Helical" evidence="8">
    <location>
        <begin position="31"/>
        <end position="54"/>
    </location>
</feature>
<feature type="transmembrane region" description="Helical" evidence="8">
    <location>
        <begin position="215"/>
        <end position="236"/>
    </location>
</feature>
<dbReference type="PROSITE" id="PS50850">
    <property type="entry name" value="MFS"/>
    <property type="match status" value="1"/>
</dbReference>
<keyword evidence="5 8" id="KW-1133">Transmembrane helix</keyword>
<dbReference type="InterPro" id="IPR004638">
    <property type="entry name" value="EmrB-like"/>
</dbReference>
<evidence type="ECO:0000259" key="9">
    <source>
        <dbReference type="PROSITE" id="PS50850"/>
    </source>
</evidence>
<dbReference type="SUPFAM" id="SSF103473">
    <property type="entry name" value="MFS general substrate transporter"/>
    <property type="match status" value="1"/>
</dbReference>
<evidence type="ECO:0000256" key="1">
    <source>
        <dbReference type="ARBA" id="ARBA00004651"/>
    </source>
</evidence>
<sequence>MSHPSATADPTMDPDASETGPGAAKPRSFGLIFGALMVTMLLAALDQTIVSTALPTIVGELHGIEHMAWVTTAYILAATVGMPVYGKLGDLIGRKTIFLAGIVLFLIGSVVCGLADSMGVLIAGRALQGLGGGGLMITSQAIIADLVPPRERAKYMAPMGAVFGLASVAGPLLGGWFTDSLTWRWAFWINLPLGAVALTVAALAIKLPRKEVTVVLDYLGTALMAVAVTCTVLFASWGGTEYDWSDPVIVGLGVGGAVAWVLFFLAEKHATEPIIPLHLFRNPIFNVATLIGMIAIGLGMFAVVGYMPTYLQMVYQKSATESGLLLIPMVVGIMATALPSGAIMSRTGRYKIYPIVGSVILIVAVLLMSTLETDNPIWLVCSYLALAGAGIGLLMQTLVLAVQNAFPPSEVGTATSANNFFREIGATLGTAVVGAIFANRLTDRLAADLPAGSAAAVGDSHSLTPALVRSLPEDLRRIVVDSYQEALVPIFLYLVPVFAVGLVLALLLKEKPLAQSNEWHAANEAEGAGKADAAGAGAGPDGAEAVDGNGKELTPAG</sequence>
<dbReference type="InterPro" id="IPR036259">
    <property type="entry name" value="MFS_trans_sf"/>
</dbReference>
<evidence type="ECO:0000256" key="5">
    <source>
        <dbReference type="ARBA" id="ARBA00022989"/>
    </source>
</evidence>
<keyword evidence="4 8" id="KW-0812">Transmembrane</keyword>
<feature type="transmembrane region" description="Helical" evidence="8">
    <location>
        <begin position="287"/>
        <end position="311"/>
    </location>
</feature>
<feature type="transmembrane region" description="Helical" evidence="8">
    <location>
        <begin position="352"/>
        <end position="371"/>
    </location>
</feature>
<proteinExistence type="predicted"/>
<evidence type="ECO:0000313" key="10">
    <source>
        <dbReference type="EMBL" id="GAA2511311.1"/>
    </source>
</evidence>
<comment type="caution">
    <text evidence="10">The sequence shown here is derived from an EMBL/GenBank/DDBJ whole genome shotgun (WGS) entry which is preliminary data.</text>
</comment>
<evidence type="ECO:0000256" key="7">
    <source>
        <dbReference type="SAM" id="MobiDB-lite"/>
    </source>
</evidence>
<keyword evidence="11" id="KW-1185">Reference proteome</keyword>
<dbReference type="Gene3D" id="1.20.1720.10">
    <property type="entry name" value="Multidrug resistance protein D"/>
    <property type="match status" value="1"/>
</dbReference>
<dbReference type="Gene3D" id="1.20.1250.20">
    <property type="entry name" value="MFS general substrate transporter like domains"/>
    <property type="match status" value="1"/>
</dbReference>
<dbReference type="InterPro" id="IPR011701">
    <property type="entry name" value="MFS"/>
</dbReference>
<keyword evidence="2" id="KW-0813">Transport</keyword>
<evidence type="ECO:0000256" key="4">
    <source>
        <dbReference type="ARBA" id="ARBA00022692"/>
    </source>
</evidence>
<feature type="region of interest" description="Disordered" evidence="7">
    <location>
        <begin position="1"/>
        <end position="23"/>
    </location>
</feature>
<dbReference type="NCBIfam" id="TIGR00711">
    <property type="entry name" value="efflux_EmrB"/>
    <property type="match status" value="1"/>
</dbReference>
<organism evidence="10 11">
    <name type="scientific">Streptomyces thermolineatus</name>
    <dbReference type="NCBI Taxonomy" id="44033"/>
    <lineage>
        <taxon>Bacteria</taxon>
        <taxon>Bacillati</taxon>
        <taxon>Actinomycetota</taxon>
        <taxon>Actinomycetes</taxon>
        <taxon>Kitasatosporales</taxon>
        <taxon>Streptomycetaceae</taxon>
        <taxon>Streptomyces</taxon>
    </lineage>
</organism>
<accession>A0ABP6A6Q6</accession>
<evidence type="ECO:0000256" key="8">
    <source>
        <dbReference type="SAM" id="Phobius"/>
    </source>
</evidence>
<feature type="transmembrane region" description="Helical" evidence="8">
    <location>
        <begin position="377"/>
        <end position="400"/>
    </location>
</feature>
<feature type="transmembrane region" description="Helical" evidence="8">
    <location>
        <begin position="97"/>
        <end position="123"/>
    </location>
</feature>
<dbReference type="Pfam" id="PF07690">
    <property type="entry name" value="MFS_1"/>
    <property type="match status" value="1"/>
</dbReference>
<keyword evidence="6 8" id="KW-0472">Membrane</keyword>
<comment type="subcellular location">
    <subcellularLocation>
        <location evidence="1">Cell membrane</location>
        <topology evidence="1">Multi-pass membrane protein</topology>
    </subcellularLocation>
</comment>
<keyword evidence="3" id="KW-1003">Cell membrane</keyword>
<feature type="region of interest" description="Disordered" evidence="7">
    <location>
        <begin position="524"/>
        <end position="557"/>
    </location>
</feature>
<feature type="transmembrane region" description="Helical" evidence="8">
    <location>
        <begin position="486"/>
        <end position="508"/>
    </location>
</feature>
<evidence type="ECO:0000256" key="6">
    <source>
        <dbReference type="ARBA" id="ARBA00023136"/>
    </source>
</evidence>
<evidence type="ECO:0000256" key="3">
    <source>
        <dbReference type="ARBA" id="ARBA00022475"/>
    </source>
</evidence>
<evidence type="ECO:0000256" key="2">
    <source>
        <dbReference type="ARBA" id="ARBA00022448"/>
    </source>
</evidence>
<dbReference type="RefSeq" id="WP_344386146.1">
    <property type="nucleotide sequence ID" value="NZ_BAAATA010000057.1"/>
</dbReference>
<evidence type="ECO:0000313" key="11">
    <source>
        <dbReference type="Proteomes" id="UP001501358"/>
    </source>
</evidence>
<feature type="domain" description="Major facilitator superfamily (MFS) profile" evidence="9">
    <location>
        <begin position="32"/>
        <end position="513"/>
    </location>
</feature>
<protein>
    <submittedName>
        <fullName evidence="10">MDR family MFS transporter</fullName>
    </submittedName>
</protein>
<dbReference type="PANTHER" id="PTHR23501">
    <property type="entry name" value="MAJOR FACILITATOR SUPERFAMILY"/>
    <property type="match status" value="1"/>
</dbReference>
<feature type="compositionally biased region" description="Low complexity" evidence="7">
    <location>
        <begin position="530"/>
        <end position="548"/>
    </location>
</feature>
<feature type="transmembrane region" description="Helical" evidence="8">
    <location>
        <begin position="159"/>
        <end position="177"/>
    </location>
</feature>
<dbReference type="EMBL" id="BAAATA010000057">
    <property type="protein sequence ID" value="GAA2511311.1"/>
    <property type="molecule type" value="Genomic_DNA"/>
</dbReference>
<dbReference type="Proteomes" id="UP001501358">
    <property type="component" value="Unassembled WGS sequence"/>
</dbReference>
<dbReference type="InterPro" id="IPR020846">
    <property type="entry name" value="MFS_dom"/>
</dbReference>